<dbReference type="OrthoDB" id="3872885at2"/>
<evidence type="ECO:0008006" key="4">
    <source>
        <dbReference type="Google" id="ProtNLM"/>
    </source>
</evidence>
<accession>A0A5N8XNT1</accession>
<evidence type="ECO:0000313" key="3">
    <source>
        <dbReference type="Proteomes" id="UP000400924"/>
    </source>
</evidence>
<feature type="chain" id="PRO_5024418570" description="Secreted protein" evidence="1">
    <location>
        <begin position="30"/>
        <end position="111"/>
    </location>
</feature>
<organism evidence="2 3">
    <name type="scientific">Streptomyces spongiae</name>
    <dbReference type="NCBI Taxonomy" id="565072"/>
    <lineage>
        <taxon>Bacteria</taxon>
        <taxon>Bacillati</taxon>
        <taxon>Actinomycetota</taxon>
        <taxon>Actinomycetes</taxon>
        <taxon>Kitasatosporales</taxon>
        <taxon>Streptomycetaceae</taxon>
        <taxon>Streptomyces</taxon>
    </lineage>
</organism>
<dbReference type="AlphaFoldDB" id="A0A5N8XNT1"/>
<feature type="signal peptide" evidence="1">
    <location>
        <begin position="1"/>
        <end position="29"/>
    </location>
</feature>
<comment type="caution">
    <text evidence="2">The sequence shown here is derived from an EMBL/GenBank/DDBJ whole genome shotgun (WGS) entry which is preliminary data.</text>
</comment>
<dbReference type="Proteomes" id="UP000400924">
    <property type="component" value="Unassembled WGS sequence"/>
</dbReference>
<protein>
    <recommendedName>
        <fullName evidence="4">Secreted protein</fullName>
    </recommendedName>
</protein>
<keyword evidence="1" id="KW-0732">Signal</keyword>
<dbReference type="RefSeq" id="WP_152774597.1">
    <property type="nucleotide sequence ID" value="NZ_VJZC01000275.1"/>
</dbReference>
<gene>
    <name evidence="2" type="ORF">FNH08_29640</name>
</gene>
<reference evidence="2 3" key="1">
    <citation type="submission" date="2019-07" db="EMBL/GenBank/DDBJ databases">
        <title>New species of Amycolatopsis and Streptomyces.</title>
        <authorList>
            <person name="Duangmal K."/>
            <person name="Teo W.F.A."/>
            <person name="Lipun K."/>
        </authorList>
    </citation>
    <scope>NUCLEOTIDE SEQUENCE [LARGE SCALE GENOMIC DNA]</scope>
    <source>
        <strain evidence="2 3">NBRC 106415</strain>
    </source>
</reference>
<evidence type="ECO:0000313" key="2">
    <source>
        <dbReference type="EMBL" id="MPY61153.1"/>
    </source>
</evidence>
<dbReference type="EMBL" id="VJZC01000275">
    <property type="protein sequence ID" value="MPY61153.1"/>
    <property type="molecule type" value="Genomic_DNA"/>
</dbReference>
<evidence type="ECO:0000256" key="1">
    <source>
        <dbReference type="SAM" id="SignalP"/>
    </source>
</evidence>
<name>A0A5N8XNT1_9ACTN</name>
<proteinExistence type="predicted"/>
<sequence length="111" mass="11181">MGLKKTLAAGVAASGAALFVITTAPSAGAAQASPGAAQELTCLTSSENLTGTVGCRNNTNRAIAFRAVVTCGWAKDEYGEWKTVNPGATDTSKATCAPWSTGVGSVNWEEG</sequence>
<keyword evidence="3" id="KW-1185">Reference proteome</keyword>